<dbReference type="PROSITE" id="PS51645">
    <property type="entry name" value="PHR_CRY_ALPHA_BETA"/>
    <property type="match status" value="1"/>
</dbReference>
<sequence length="288" mass="32595">MSSSRNILIAVLRNDLRLHDHPIFHLCSEPTPSNAQFKQPVTHVLPVYVWDQRHFEVGGFPNLKKAGKDGGGKGQTQFAKTRELGIWRSGIHRTKFINESVFDLGDRLRSIGSDLAMFAGTPESVLPCLIKSIRDKGDTVEAVYLGREINTEEVNVQKRLDSILSNLECPFKLFEGKSLIHSRDLGFPVKQLPDVFTHFRKQVEGPDMFRPPLDAPNKLKPFPQDIHVKDDQGVFYVSTKKDQGLDKKERVEEFLLKPLLDQAVLGHREILSGVISTSGELMVYYHLV</sequence>
<dbReference type="EMBL" id="HG529683">
    <property type="protein sequence ID" value="CDI56341.1"/>
    <property type="molecule type" value="Genomic_DNA"/>
</dbReference>
<dbReference type="PANTHER" id="PTHR11455">
    <property type="entry name" value="CRYPTOCHROME"/>
    <property type="match status" value="1"/>
</dbReference>
<dbReference type="GO" id="GO:0071949">
    <property type="term" value="F:FAD binding"/>
    <property type="evidence" value="ECO:0007669"/>
    <property type="project" value="TreeGrafter"/>
</dbReference>
<protein>
    <submittedName>
        <fullName evidence="2">Dash family</fullName>
    </submittedName>
</protein>
<dbReference type="GO" id="GO:0003684">
    <property type="term" value="F:damaged DNA binding"/>
    <property type="evidence" value="ECO:0007669"/>
    <property type="project" value="TreeGrafter"/>
</dbReference>
<dbReference type="GO" id="GO:0000719">
    <property type="term" value="P:photoreactive repair"/>
    <property type="evidence" value="ECO:0007669"/>
    <property type="project" value="TreeGrafter"/>
</dbReference>
<accession>A0A077RAT6</accession>
<organism evidence="2">
    <name type="scientific">Melanopsichium pennsylvanicum 4</name>
    <dbReference type="NCBI Taxonomy" id="1398559"/>
    <lineage>
        <taxon>Eukaryota</taxon>
        <taxon>Fungi</taxon>
        <taxon>Dikarya</taxon>
        <taxon>Basidiomycota</taxon>
        <taxon>Ustilaginomycotina</taxon>
        <taxon>Ustilaginomycetes</taxon>
        <taxon>Ustilaginales</taxon>
        <taxon>Ustilaginaceae</taxon>
        <taxon>Melanopsichium</taxon>
    </lineage>
</organism>
<dbReference type="InterPro" id="IPR014729">
    <property type="entry name" value="Rossmann-like_a/b/a_fold"/>
</dbReference>
<dbReference type="InterPro" id="IPR006050">
    <property type="entry name" value="DNA_photolyase_N"/>
</dbReference>
<reference evidence="2" key="1">
    <citation type="journal article" date="2014" name="Genome Biol. Evol.">
        <title>Gene Loss Rather Than Gene Gain Is Associated with a Host Jump from Monocots to Dicots in the Smut Fungus Melanopsichium pennsylvanicum.</title>
        <authorList>
            <person name="Sharma R."/>
            <person name="Mishra B."/>
            <person name="Runge F."/>
            <person name="Thines M."/>
        </authorList>
    </citation>
    <scope>NUCLEOTIDE SEQUENCE</scope>
    <source>
        <strain evidence="2">4</strain>
    </source>
</reference>
<evidence type="ECO:0000259" key="1">
    <source>
        <dbReference type="PROSITE" id="PS51645"/>
    </source>
</evidence>
<evidence type="ECO:0000313" key="2">
    <source>
        <dbReference type="EMBL" id="CDI56341.1"/>
    </source>
</evidence>
<dbReference type="InterPro" id="IPR036155">
    <property type="entry name" value="Crypto/Photolyase_N_sf"/>
</dbReference>
<dbReference type="SUPFAM" id="SSF52425">
    <property type="entry name" value="Cryptochrome/photolyase, N-terminal domain"/>
    <property type="match status" value="1"/>
</dbReference>
<dbReference type="AlphaFoldDB" id="A0A077RAT6"/>
<dbReference type="Gene3D" id="3.40.50.620">
    <property type="entry name" value="HUPs"/>
    <property type="match status" value="1"/>
</dbReference>
<proteinExistence type="predicted"/>
<dbReference type="PANTHER" id="PTHR11455:SF22">
    <property type="entry name" value="CRYPTOCHROME DASH"/>
    <property type="match status" value="1"/>
</dbReference>
<dbReference type="Gene3D" id="1.25.40.80">
    <property type="match status" value="1"/>
</dbReference>
<feature type="domain" description="Photolyase/cryptochrome alpha/beta" evidence="1">
    <location>
        <begin position="6"/>
        <end position="179"/>
    </location>
</feature>
<dbReference type="GO" id="GO:0003904">
    <property type="term" value="F:deoxyribodipyrimidine photo-lyase activity"/>
    <property type="evidence" value="ECO:0007669"/>
    <property type="project" value="TreeGrafter"/>
</dbReference>
<name>A0A077RAT6_9BASI</name>
<dbReference type="Pfam" id="PF00875">
    <property type="entry name" value="DNA_photolyase"/>
    <property type="match status" value="1"/>
</dbReference>
<dbReference type="InterPro" id="IPR002081">
    <property type="entry name" value="Cryptochrome/DNA_photolyase_1"/>
</dbReference>